<dbReference type="InterPro" id="IPR002323">
    <property type="entry name" value="Cyt_CIE"/>
</dbReference>
<dbReference type="InterPro" id="IPR009056">
    <property type="entry name" value="Cyt_c-like_dom"/>
</dbReference>
<keyword evidence="3" id="KW-0479">Metal-binding</keyword>
<proteinExistence type="predicted"/>
<dbReference type="GO" id="GO:0020037">
    <property type="term" value="F:heme binding"/>
    <property type="evidence" value="ECO:0007669"/>
    <property type="project" value="InterPro"/>
</dbReference>
<dbReference type="EMBL" id="UINC01034381">
    <property type="protein sequence ID" value="SVB25136.1"/>
    <property type="molecule type" value="Genomic_DNA"/>
</dbReference>
<evidence type="ECO:0000256" key="3">
    <source>
        <dbReference type="ARBA" id="ARBA00022723"/>
    </source>
</evidence>
<dbReference type="GO" id="GO:0009055">
    <property type="term" value="F:electron transfer activity"/>
    <property type="evidence" value="ECO:0007669"/>
    <property type="project" value="InterPro"/>
</dbReference>
<dbReference type="AlphaFoldDB" id="A0A382CGB4"/>
<keyword evidence="1" id="KW-0813">Transport</keyword>
<name>A0A382CGB4_9ZZZZ</name>
<protein>
    <recommendedName>
        <fullName evidence="6">Cytochrome c domain-containing protein</fullName>
    </recommendedName>
</protein>
<dbReference type="PANTHER" id="PTHR40942">
    <property type="match status" value="1"/>
</dbReference>
<feature type="domain" description="Cytochrome c" evidence="6">
    <location>
        <begin position="21"/>
        <end position="106"/>
    </location>
</feature>
<accession>A0A382CGB4</accession>
<dbReference type="SUPFAM" id="SSF46626">
    <property type="entry name" value="Cytochrome c"/>
    <property type="match status" value="1"/>
</dbReference>
<dbReference type="GO" id="GO:0005506">
    <property type="term" value="F:iron ion binding"/>
    <property type="evidence" value="ECO:0007669"/>
    <property type="project" value="InterPro"/>
</dbReference>
<dbReference type="Pfam" id="PF13442">
    <property type="entry name" value="Cytochrome_CBB3"/>
    <property type="match status" value="1"/>
</dbReference>
<sequence length="108" mass="11867">MKKYYLISVFFISAQICWATGSQSTGQKIYQSVCADCHDGGFWGWLYGAPQLGVQNEWEEFLSKGIPELVDAAIKGTEGGMDPKGGCDDCTNEEIKAAVEYIVSQTQK</sequence>
<gene>
    <name evidence="7" type="ORF">METZ01_LOCUS177990</name>
</gene>
<evidence type="ECO:0000256" key="2">
    <source>
        <dbReference type="ARBA" id="ARBA00022617"/>
    </source>
</evidence>
<keyword evidence="5" id="KW-0408">Iron</keyword>
<dbReference type="Gene3D" id="1.10.760.10">
    <property type="entry name" value="Cytochrome c-like domain"/>
    <property type="match status" value="1"/>
</dbReference>
<dbReference type="PANTHER" id="PTHR40942:SF4">
    <property type="entry name" value="CYTOCHROME C5"/>
    <property type="match status" value="1"/>
</dbReference>
<reference evidence="7" key="1">
    <citation type="submission" date="2018-05" db="EMBL/GenBank/DDBJ databases">
        <authorList>
            <person name="Lanie J.A."/>
            <person name="Ng W.-L."/>
            <person name="Kazmierczak K.M."/>
            <person name="Andrzejewski T.M."/>
            <person name="Davidsen T.M."/>
            <person name="Wayne K.J."/>
            <person name="Tettelin H."/>
            <person name="Glass J.I."/>
            <person name="Rusch D."/>
            <person name="Podicherti R."/>
            <person name="Tsui H.-C.T."/>
            <person name="Winkler M.E."/>
        </authorList>
    </citation>
    <scope>NUCLEOTIDE SEQUENCE</scope>
</reference>
<dbReference type="PROSITE" id="PS51007">
    <property type="entry name" value="CYTC"/>
    <property type="match status" value="1"/>
</dbReference>
<dbReference type="PRINTS" id="PR00607">
    <property type="entry name" value="CYTCHROMECIE"/>
</dbReference>
<evidence type="ECO:0000259" key="6">
    <source>
        <dbReference type="PROSITE" id="PS51007"/>
    </source>
</evidence>
<evidence type="ECO:0000256" key="4">
    <source>
        <dbReference type="ARBA" id="ARBA00022982"/>
    </source>
</evidence>
<evidence type="ECO:0000256" key="1">
    <source>
        <dbReference type="ARBA" id="ARBA00022448"/>
    </source>
</evidence>
<dbReference type="InterPro" id="IPR036909">
    <property type="entry name" value="Cyt_c-like_dom_sf"/>
</dbReference>
<keyword evidence="2" id="KW-0349">Heme</keyword>
<evidence type="ECO:0000256" key="5">
    <source>
        <dbReference type="ARBA" id="ARBA00023004"/>
    </source>
</evidence>
<organism evidence="7">
    <name type="scientific">marine metagenome</name>
    <dbReference type="NCBI Taxonomy" id="408172"/>
    <lineage>
        <taxon>unclassified sequences</taxon>
        <taxon>metagenomes</taxon>
        <taxon>ecological metagenomes</taxon>
    </lineage>
</organism>
<evidence type="ECO:0000313" key="7">
    <source>
        <dbReference type="EMBL" id="SVB25136.1"/>
    </source>
</evidence>
<keyword evidence="4" id="KW-0249">Electron transport</keyword>